<keyword evidence="2" id="KW-1185">Reference proteome</keyword>
<accession>A0A4Y2EHW9</accession>
<protein>
    <submittedName>
        <fullName evidence="1">Uncharacterized protein</fullName>
    </submittedName>
</protein>
<reference evidence="1 2" key="1">
    <citation type="journal article" date="2019" name="Sci. Rep.">
        <title>Orb-weaving spider Araneus ventricosus genome elucidates the spidroin gene catalogue.</title>
        <authorList>
            <person name="Kono N."/>
            <person name="Nakamura H."/>
            <person name="Ohtoshi R."/>
            <person name="Moran D.A.P."/>
            <person name="Shinohara A."/>
            <person name="Yoshida Y."/>
            <person name="Fujiwara M."/>
            <person name="Mori M."/>
            <person name="Tomita M."/>
            <person name="Arakawa K."/>
        </authorList>
    </citation>
    <scope>NUCLEOTIDE SEQUENCE [LARGE SCALE GENOMIC DNA]</scope>
</reference>
<comment type="caution">
    <text evidence="1">The sequence shown here is derived from an EMBL/GenBank/DDBJ whole genome shotgun (WGS) entry which is preliminary data.</text>
</comment>
<sequence>MPESQLRDMRLSSRLPRARVSTSVHETSHASVSASGHETLFAAASCSGPEGRGFEFISTQHQLRIWAWCKSYPSKVKRPLAGVVRKFEGCVCEGIDLAVSFDYGLKLRVPSRNSFKTGINRTKINHRMLHFP</sequence>
<dbReference type="Proteomes" id="UP000499080">
    <property type="component" value="Unassembled WGS sequence"/>
</dbReference>
<gene>
    <name evidence="1" type="ORF">AVEN_54510_1</name>
</gene>
<dbReference type="AlphaFoldDB" id="A0A4Y2EHW9"/>
<organism evidence="1 2">
    <name type="scientific">Araneus ventricosus</name>
    <name type="common">Orbweaver spider</name>
    <name type="synonym">Epeira ventricosa</name>
    <dbReference type="NCBI Taxonomy" id="182803"/>
    <lineage>
        <taxon>Eukaryota</taxon>
        <taxon>Metazoa</taxon>
        <taxon>Ecdysozoa</taxon>
        <taxon>Arthropoda</taxon>
        <taxon>Chelicerata</taxon>
        <taxon>Arachnida</taxon>
        <taxon>Araneae</taxon>
        <taxon>Araneomorphae</taxon>
        <taxon>Entelegynae</taxon>
        <taxon>Araneoidea</taxon>
        <taxon>Araneidae</taxon>
        <taxon>Araneus</taxon>
    </lineage>
</organism>
<dbReference type="EMBL" id="BGPR01000618">
    <property type="protein sequence ID" value="GBM28730.1"/>
    <property type="molecule type" value="Genomic_DNA"/>
</dbReference>
<proteinExistence type="predicted"/>
<evidence type="ECO:0000313" key="1">
    <source>
        <dbReference type="EMBL" id="GBM28730.1"/>
    </source>
</evidence>
<evidence type="ECO:0000313" key="2">
    <source>
        <dbReference type="Proteomes" id="UP000499080"/>
    </source>
</evidence>
<name>A0A4Y2EHW9_ARAVE</name>